<dbReference type="STRING" id="880070.Cycma_0785"/>
<dbReference type="HOGENOM" id="CLU_123838_0_0_10"/>
<evidence type="ECO:0000313" key="1">
    <source>
        <dbReference type="EMBL" id="AEL24559.1"/>
    </source>
</evidence>
<proteinExistence type="predicted"/>
<dbReference type="Gene3D" id="1.20.5.320">
    <property type="entry name" value="6-Phosphogluconate Dehydrogenase, domain 3"/>
    <property type="match status" value="1"/>
</dbReference>
<dbReference type="AlphaFoldDB" id="G0J250"/>
<keyword evidence="2" id="KW-1185">Reference proteome</keyword>
<organism evidence="1 2">
    <name type="scientific">Cyclobacterium marinum (strain ATCC 25205 / DSM 745 / LMG 13164 / NCIMB 1802)</name>
    <name type="common">Flectobacillus marinus</name>
    <dbReference type="NCBI Taxonomy" id="880070"/>
    <lineage>
        <taxon>Bacteria</taxon>
        <taxon>Pseudomonadati</taxon>
        <taxon>Bacteroidota</taxon>
        <taxon>Cytophagia</taxon>
        <taxon>Cytophagales</taxon>
        <taxon>Cyclobacteriaceae</taxon>
        <taxon>Cyclobacterium</taxon>
    </lineage>
</organism>
<evidence type="ECO:0000313" key="2">
    <source>
        <dbReference type="Proteomes" id="UP000001635"/>
    </source>
</evidence>
<dbReference type="RefSeq" id="WP_014018857.1">
    <property type="nucleotide sequence ID" value="NC_015914.1"/>
</dbReference>
<protein>
    <recommendedName>
        <fullName evidence="3">Collagen-like protein</fullName>
    </recommendedName>
</protein>
<dbReference type="OrthoDB" id="1524444at2"/>
<reference evidence="2" key="1">
    <citation type="submission" date="2011-07" db="EMBL/GenBank/DDBJ databases">
        <title>The complete genome of Cyclobacterium marinum DSM 745.</title>
        <authorList>
            <person name="Lucas S."/>
            <person name="Han J."/>
            <person name="Lapidus A."/>
            <person name="Bruce D."/>
            <person name="Goodwin L."/>
            <person name="Pitluck S."/>
            <person name="Peters L."/>
            <person name="Kyrpides N."/>
            <person name="Mavromatis K."/>
            <person name="Ivanova N."/>
            <person name="Ovchinnikova G."/>
            <person name="Chertkov O."/>
            <person name="Detter J.C."/>
            <person name="Tapia R."/>
            <person name="Han C."/>
            <person name="Land M."/>
            <person name="Hauser L."/>
            <person name="Markowitz V."/>
            <person name="Cheng J.-F."/>
            <person name="Hugenholtz P."/>
            <person name="Woyke T."/>
            <person name="Wu D."/>
            <person name="Tindall B."/>
            <person name="Schuetze A."/>
            <person name="Brambilla E."/>
            <person name="Klenk H.-P."/>
            <person name="Eisen J.A."/>
        </authorList>
    </citation>
    <scope>NUCLEOTIDE SEQUENCE [LARGE SCALE GENOMIC DNA]</scope>
    <source>
        <strain evidence="2">ATCC 25205 / DSM 745 / LMG 13164 / NCIMB 1802</strain>
    </source>
</reference>
<evidence type="ECO:0008006" key="3">
    <source>
        <dbReference type="Google" id="ProtNLM"/>
    </source>
</evidence>
<gene>
    <name evidence="1" type="ordered locus">Cycma_0785</name>
</gene>
<name>G0J250_CYCMS</name>
<dbReference type="EMBL" id="CP002955">
    <property type="protein sequence ID" value="AEL24559.1"/>
    <property type="molecule type" value="Genomic_DNA"/>
</dbReference>
<dbReference type="eggNOG" id="ENOG5032UAD">
    <property type="taxonomic scope" value="Bacteria"/>
</dbReference>
<sequence>MKRIVYLIALVTIAVLPACEGPEGPQGPPGIDGIDGEDGVDGEDGISLINLVVETEVDFTEENSFSNSFGFEIADSDNLLVFMLWNVIDDKPLWRPLPNTVFLDDGITLMYNYQYTADFINVYMTGNTDLTTVSEDWTLNHYIRIVYLPGEFLQDNAKLDLNDYEAVTNALGVSESDVVKID</sequence>
<dbReference type="KEGG" id="cmr:Cycma_0785"/>
<dbReference type="Proteomes" id="UP000001635">
    <property type="component" value="Chromosome"/>
</dbReference>
<accession>G0J250</accession>